<dbReference type="SMART" id="SM00331">
    <property type="entry name" value="PP2C_SIG"/>
    <property type="match status" value="1"/>
</dbReference>
<dbReference type="InterPro" id="IPR011006">
    <property type="entry name" value="CheY-like_superfamily"/>
</dbReference>
<dbReference type="Proteomes" id="UP000240739">
    <property type="component" value="Unassembled WGS sequence"/>
</dbReference>
<feature type="domain" description="Response regulatory" evidence="3">
    <location>
        <begin position="14"/>
        <end position="129"/>
    </location>
</feature>
<dbReference type="OrthoDB" id="5181538at2"/>
<dbReference type="Pfam" id="PF00072">
    <property type="entry name" value="Response_reg"/>
    <property type="match status" value="1"/>
</dbReference>
<dbReference type="SMART" id="SM00448">
    <property type="entry name" value="REC"/>
    <property type="match status" value="1"/>
</dbReference>
<reference evidence="4 5" key="1">
    <citation type="submission" date="2018-03" db="EMBL/GenBank/DDBJ databases">
        <title>Aquarubrobacter algicola gen. nov., sp. nov., a novel actinobacterium isolated from shallow eutrophic lake during the end of cyanobacterial harmful algal blooms.</title>
        <authorList>
            <person name="Chun S.J."/>
        </authorList>
    </citation>
    <scope>NUCLEOTIDE SEQUENCE [LARGE SCALE GENOMIC DNA]</scope>
    <source>
        <strain evidence="4 5">Seoho-28</strain>
    </source>
</reference>
<dbReference type="InterPro" id="IPR001932">
    <property type="entry name" value="PPM-type_phosphatase-like_dom"/>
</dbReference>
<evidence type="ECO:0000313" key="4">
    <source>
        <dbReference type="EMBL" id="PTL59976.1"/>
    </source>
</evidence>
<proteinExistence type="predicted"/>
<keyword evidence="5" id="KW-1185">Reference proteome</keyword>
<dbReference type="InterPro" id="IPR036457">
    <property type="entry name" value="PPM-type-like_dom_sf"/>
</dbReference>
<gene>
    <name evidence="4" type="ORF">C7Y72_10125</name>
</gene>
<dbReference type="PANTHER" id="PTHR43156">
    <property type="entry name" value="STAGE II SPORULATION PROTEIN E-RELATED"/>
    <property type="match status" value="1"/>
</dbReference>
<name>A0A2T4UL46_9ACTN</name>
<protein>
    <submittedName>
        <fullName evidence="4">Serine/threonine protein phosphatase</fullName>
    </submittedName>
</protein>
<evidence type="ECO:0000256" key="1">
    <source>
        <dbReference type="ARBA" id="ARBA00022801"/>
    </source>
</evidence>
<accession>A0A2T4UL46</accession>
<evidence type="ECO:0000256" key="2">
    <source>
        <dbReference type="PROSITE-ProRule" id="PRU00169"/>
    </source>
</evidence>
<dbReference type="RefSeq" id="WP_107568620.1">
    <property type="nucleotide sequence ID" value="NZ_PYYB01000001.1"/>
</dbReference>
<sequence>MSEVREPAVDGALAILLVEDDEGDALIVQEELELAGSRHAVTHVRTLADAQAHLTAARPDCVLLDLGLPDSRGFDGLAALQRLTDAAFVVLTGLADADQGITALSHGAQDYLVKGAVDGPLLLRAVRYAVERRAAERSTTALREAEIAALENARLERGLLPTPLVRDPAVRVHTASRPGRRSGVLGGDFYDAVETDDGRLLLLIGDVCGHSADEAALGASLRIAWRALVLSGVPTEETFTVLDRVLACERHDPTIFATALMLAVEPDHRTARAWVAGHPRPLLLGPGAAEQLAARAQPPLGTGFVTRWDASALTLPASWSLLLFTDGLYEGFDDPHGSGERRLGETGLARLVDAQPPRDRDDLLGLVAAVEERNGGPLTDDVAALLVSVG</sequence>
<evidence type="ECO:0000313" key="5">
    <source>
        <dbReference type="Proteomes" id="UP000240739"/>
    </source>
</evidence>
<dbReference type="InterPro" id="IPR052016">
    <property type="entry name" value="Bact_Sigma-Reg"/>
</dbReference>
<dbReference type="EMBL" id="PYYB01000001">
    <property type="protein sequence ID" value="PTL59976.1"/>
    <property type="molecule type" value="Genomic_DNA"/>
</dbReference>
<dbReference type="SUPFAM" id="SSF81606">
    <property type="entry name" value="PP2C-like"/>
    <property type="match status" value="1"/>
</dbReference>
<organism evidence="4 5">
    <name type="scientific">Paraconexibacter algicola</name>
    <dbReference type="NCBI Taxonomy" id="2133960"/>
    <lineage>
        <taxon>Bacteria</taxon>
        <taxon>Bacillati</taxon>
        <taxon>Actinomycetota</taxon>
        <taxon>Thermoleophilia</taxon>
        <taxon>Solirubrobacterales</taxon>
        <taxon>Paraconexibacteraceae</taxon>
        <taxon>Paraconexibacter</taxon>
    </lineage>
</organism>
<feature type="modified residue" description="4-aspartylphosphate" evidence="2">
    <location>
        <position position="65"/>
    </location>
</feature>
<dbReference type="PROSITE" id="PS50110">
    <property type="entry name" value="RESPONSE_REGULATORY"/>
    <property type="match status" value="1"/>
</dbReference>
<dbReference type="InterPro" id="IPR001789">
    <property type="entry name" value="Sig_transdc_resp-reg_receiver"/>
</dbReference>
<keyword evidence="1" id="KW-0378">Hydrolase</keyword>
<evidence type="ECO:0000259" key="3">
    <source>
        <dbReference type="PROSITE" id="PS50110"/>
    </source>
</evidence>
<dbReference type="GO" id="GO:0000160">
    <property type="term" value="P:phosphorelay signal transduction system"/>
    <property type="evidence" value="ECO:0007669"/>
    <property type="project" value="InterPro"/>
</dbReference>
<comment type="caution">
    <text evidence="4">The sequence shown here is derived from an EMBL/GenBank/DDBJ whole genome shotgun (WGS) entry which is preliminary data.</text>
</comment>
<dbReference type="Pfam" id="PF07228">
    <property type="entry name" value="SpoIIE"/>
    <property type="match status" value="1"/>
</dbReference>
<dbReference type="Gene3D" id="3.60.40.10">
    <property type="entry name" value="PPM-type phosphatase domain"/>
    <property type="match status" value="1"/>
</dbReference>
<dbReference type="PANTHER" id="PTHR43156:SF2">
    <property type="entry name" value="STAGE II SPORULATION PROTEIN E"/>
    <property type="match status" value="1"/>
</dbReference>
<keyword evidence="2" id="KW-0597">Phosphoprotein</keyword>
<dbReference type="GO" id="GO:0016791">
    <property type="term" value="F:phosphatase activity"/>
    <property type="evidence" value="ECO:0007669"/>
    <property type="project" value="TreeGrafter"/>
</dbReference>
<dbReference type="Gene3D" id="3.40.50.2300">
    <property type="match status" value="1"/>
</dbReference>
<dbReference type="SUPFAM" id="SSF52172">
    <property type="entry name" value="CheY-like"/>
    <property type="match status" value="1"/>
</dbReference>
<dbReference type="AlphaFoldDB" id="A0A2T4UL46"/>